<sequence length="65" mass="6948">MSKPARFRSVSLDHVAAVAGGAFAFDEAAAGFEPRRRPTHERRIALGALGSVALLAGWLFRRLAA</sequence>
<evidence type="ECO:0000313" key="2">
    <source>
        <dbReference type="EMBL" id="PSC05772.1"/>
    </source>
</evidence>
<comment type="caution">
    <text evidence="2">The sequence shown here is derived from an EMBL/GenBank/DDBJ whole genome shotgun (WGS) entry which is preliminary data.</text>
</comment>
<dbReference type="EMBL" id="PVZS01000006">
    <property type="protein sequence ID" value="PSC05772.1"/>
    <property type="molecule type" value="Genomic_DNA"/>
</dbReference>
<keyword evidence="1" id="KW-1133">Transmembrane helix</keyword>
<dbReference type="Proteomes" id="UP000239772">
    <property type="component" value="Unassembled WGS sequence"/>
</dbReference>
<keyword evidence="1" id="KW-0812">Transmembrane</keyword>
<keyword evidence="3" id="KW-1185">Reference proteome</keyword>
<dbReference type="RefSeq" id="WP_106336015.1">
    <property type="nucleotide sequence ID" value="NZ_PVZS01000006.1"/>
</dbReference>
<evidence type="ECO:0000256" key="1">
    <source>
        <dbReference type="SAM" id="Phobius"/>
    </source>
</evidence>
<feature type="transmembrane region" description="Helical" evidence="1">
    <location>
        <begin position="44"/>
        <end position="60"/>
    </location>
</feature>
<organism evidence="2 3">
    <name type="scientific">Alsobacter soli</name>
    <dbReference type="NCBI Taxonomy" id="2109933"/>
    <lineage>
        <taxon>Bacteria</taxon>
        <taxon>Pseudomonadati</taxon>
        <taxon>Pseudomonadota</taxon>
        <taxon>Alphaproteobacteria</taxon>
        <taxon>Hyphomicrobiales</taxon>
        <taxon>Alsobacteraceae</taxon>
        <taxon>Alsobacter</taxon>
    </lineage>
</organism>
<gene>
    <name evidence="2" type="ORF">SLNSH_07275</name>
</gene>
<accession>A0A2T1HVU0</accession>
<proteinExistence type="predicted"/>
<keyword evidence="1" id="KW-0472">Membrane</keyword>
<protein>
    <submittedName>
        <fullName evidence="2">Uncharacterized protein</fullName>
    </submittedName>
</protein>
<dbReference type="AlphaFoldDB" id="A0A2T1HVU0"/>
<evidence type="ECO:0000313" key="3">
    <source>
        <dbReference type="Proteomes" id="UP000239772"/>
    </source>
</evidence>
<reference evidence="3" key="1">
    <citation type="submission" date="2018-03" db="EMBL/GenBank/DDBJ databases">
        <authorList>
            <person name="Sun L."/>
            <person name="Liu H."/>
            <person name="Chen W."/>
            <person name="Huang K."/>
            <person name="Liu W."/>
            <person name="Gao X."/>
        </authorList>
    </citation>
    <scope>NUCLEOTIDE SEQUENCE [LARGE SCALE GENOMIC DNA]</scope>
    <source>
        <strain evidence="3">SH9</strain>
    </source>
</reference>
<name>A0A2T1HVU0_9HYPH</name>